<keyword evidence="2" id="KW-0378">Hydrolase</keyword>
<dbReference type="AlphaFoldDB" id="A0A8J7A8P6"/>
<feature type="domain" description="DUF559" evidence="1">
    <location>
        <begin position="18"/>
        <end position="122"/>
    </location>
</feature>
<gene>
    <name evidence="2" type="ORF">IQ276_33695</name>
</gene>
<proteinExistence type="predicted"/>
<protein>
    <submittedName>
        <fullName evidence="2">Endonuclease domain-containing protein</fullName>
    </submittedName>
</protein>
<dbReference type="Proteomes" id="UP000622533">
    <property type="component" value="Unassembled WGS sequence"/>
</dbReference>
<dbReference type="InterPro" id="IPR007569">
    <property type="entry name" value="DUF559"/>
</dbReference>
<reference evidence="2" key="1">
    <citation type="submission" date="2020-10" db="EMBL/GenBank/DDBJ databases">
        <authorList>
            <person name="Castelo-Branco R."/>
            <person name="Eusebio N."/>
            <person name="Adriana R."/>
            <person name="Vieira A."/>
            <person name="Brugerolle De Fraissinette N."/>
            <person name="Rezende De Castro R."/>
            <person name="Schneider M.P."/>
            <person name="Vasconcelos V."/>
            <person name="Leao P.N."/>
        </authorList>
    </citation>
    <scope>NUCLEOTIDE SEQUENCE</scope>
    <source>
        <strain evidence="2">LEGE 12446</strain>
    </source>
</reference>
<evidence type="ECO:0000313" key="2">
    <source>
        <dbReference type="EMBL" id="MBE9027191.1"/>
    </source>
</evidence>
<dbReference type="SUPFAM" id="SSF52980">
    <property type="entry name" value="Restriction endonuclease-like"/>
    <property type="match status" value="1"/>
</dbReference>
<name>A0A8J7A8P6_DESMC</name>
<dbReference type="Gene3D" id="3.40.960.10">
    <property type="entry name" value="VSR Endonuclease"/>
    <property type="match status" value="1"/>
</dbReference>
<dbReference type="CDD" id="cd01038">
    <property type="entry name" value="Endonuclease_DUF559"/>
    <property type="match status" value="1"/>
</dbReference>
<dbReference type="InterPro" id="IPR011335">
    <property type="entry name" value="Restrct_endonuc-II-like"/>
</dbReference>
<comment type="caution">
    <text evidence="2">The sequence shown here is derived from an EMBL/GenBank/DDBJ whole genome shotgun (WGS) entry which is preliminary data.</text>
</comment>
<dbReference type="InterPro" id="IPR047216">
    <property type="entry name" value="Endonuclease_DUF559_bact"/>
</dbReference>
<keyword evidence="3" id="KW-1185">Reference proteome</keyword>
<dbReference type="GO" id="GO:0004519">
    <property type="term" value="F:endonuclease activity"/>
    <property type="evidence" value="ECO:0007669"/>
    <property type="project" value="UniProtKB-KW"/>
</dbReference>
<accession>A0A8J7A8P6</accession>
<dbReference type="PANTHER" id="PTHR38590">
    <property type="entry name" value="BLL0828 PROTEIN"/>
    <property type="match status" value="1"/>
</dbReference>
<dbReference type="RefSeq" id="WP_193924381.1">
    <property type="nucleotide sequence ID" value="NZ_JADEXS020000001.1"/>
</dbReference>
<dbReference type="Pfam" id="PF04480">
    <property type="entry name" value="DUF559"/>
    <property type="match status" value="1"/>
</dbReference>
<sequence>MTNKLNSSNLHLPYNPKLVERAKELRKNMTPAEKKLWYEYLRNFQYRVLRQRPINHFIVDFYCPTLQTVIEIDGHSHFTNEGQDYDLERTNILEGYGLKIIRFTNSQVLNHFDSVCEQIQHLIPPNPP</sequence>
<evidence type="ECO:0000313" key="3">
    <source>
        <dbReference type="Proteomes" id="UP000622533"/>
    </source>
</evidence>
<keyword evidence="2" id="KW-0540">Nuclease</keyword>
<dbReference type="EMBL" id="JADEXS010000809">
    <property type="protein sequence ID" value="MBE9027191.1"/>
    <property type="molecule type" value="Genomic_DNA"/>
</dbReference>
<evidence type="ECO:0000259" key="1">
    <source>
        <dbReference type="Pfam" id="PF04480"/>
    </source>
</evidence>
<organism evidence="2 3">
    <name type="scientific">Desmonostoc muscorum LEGE 12446</name>
    <dbReference type="NCBI Taxonomy" id="1828758"/>
    <lineage>
        <taxon>Bacteria</taxon>
        <taxon>Bacillati</taxon>
        <taxon>Cyanobacteriota</taxon>
        <taxon>Cyanophyceae</taxon>
        <taxon>Nostocales</taxon>
        <taxon>Nostocaceae</taxon>
        <taxon>Desmonostoc</taxon>
    </lineage>
</organism>
<dbReference type="PANTHER" id="PTHR38590:SF1">
    <property type="entry name" value="BLL0828 PROTEIN"/>
    <property type="match status" value="1"/>
</dbReference>
<keyword evidence="2" id="KW-0255">Endonuclease</keyword>